<evidence type="ECO:0000256" key="4">
    <source>
        <dbReference type="PROSITE-ProRule" id="PRU00117"/>
    </source>
</evidence>
<dbReference type="InterPro" id="IPR004087">
    <property type="entry name" value="KH_dom"/>
</dbReference>
<keyword evidence="3 4" id="KW-0694">RNA-binding</keyword>
<protein>
    <recommendedName>
        <fullName evidence="7">RING-type domain-containing protein</fullName>
    </recommendedName>
</protein>
<dbReference type="SUPFAM" id="SSF57850">
    <property type="entry name" value="RING/U-box"/>
    <property type="match status" value="1"/>
</dbReference>
<dbReference type="Proteomes" id="UP001208570">
    <property type="component" value="Unassembled WGS sequence"/>
</dbReference>
<organism evidence="8 9">
    <name type="scientific">Paralvinella palmiformis</name>
    <dbReference type="NCBI Taxonomy" id="53620"/>
    <lineage>
        <taxon>Eukaryota</taxon>
        <taxon>Metazoa</taxon>
        <taxon>Spiralia</taxon>
        <taxon>Lophotrochozoa</taxon>
        <taxon>Annelida</taxon>
        <taxon>Polychaeta</taxon>
        <taxon>Sedentaria</taxon>
        <taxon>Canalipalpata</taxon>
        <taxon>Terebellida</taxon>
        <taxon>Terebelliformia</taxon>
        <taxon>Alvinellidae</taxon>
        <taxon>Paralvinella</taxon>
    </lineage>
</organism>
<feature type="region of interest" description="Disordered" evidence="6">
    <location>
        <begin position="91"/>
        <end position="118"/>
    </location>
</feature>
<dbReference type="PROSITE" id="PS50089">
    <property type="entry name" value="ZF_RING_2"/>
    <property type="match status" value="1"/>
</dbReference>
<comment type="caution">
    <text evidence="8">The sequence shown here is derived from an EMBL/GenBank/DDBJ whole genome shotgun (WGS) entry which is preliminary data.</text>
</comment>
<evidence type="ECO:0000256" key="2">
    <source>
        <dbReference type="ARBA" id="ARBA00022833"/>
    </source>
</evidence>
<dbReference type="FunFam" id="3.30.1370.10:FF:000013">
    <property type="entry name" value="Mex-3 RNA-binding family member B"/>
    <property type="match status" value="1"/>
</dbReference>
<dbReference type="InterPro" id="IPR047226">
    <property type="entry name" value="KH-I_MEX3_rpt2"/>
</dbReference>
<dbReference type="InterPro" id="IPR013083">
    <property type="entry name" value="Znf_RING/FYVE/PHD"/>
</dbReference>
<dbReference type="CDD" id="cd22424">
    <property type="entry name" value="KH-I_MEX3_rpt2"/>
    <property type="match status" value="1"/>
</dbReference>
<dbReference type="SMART" id="SM00322">
    <property type="entry name" value="KH"/>
    <property type="match status" value="2"/>
</dbReference>
<dbReference type="Pfam" id="PF00013">
    <property type="entry name" value="KH_1"/>
    <property type="match status" value="2"/>
</dbReference>
<accession>A0AAD9JCG8</accession>
<reference evidence="8" key="1">
    <citation type="journal article" date="2023" name="Mol. Biol. Evol.">
        <title>Third-Generation Sequencing Reveals the Adaptive Role of the Epigenome in Three Deep-Sea Polychaetes.</title>
        <authorList>
            <person name="Perez M."/>
            <person name="Aroh O."/>
            <person name="Sun Y."/>
            <person name="Lan Y."/>
            <person name="Juniper S.K."/>
            <person name="Young C.R."/>
            <person name="Angers B."/>
            <person name="Qian P.Y."/>
        </authorList>
    </citation>
    <scope>NUCLEOTIDE SEQUENCE</scope>
    <source>
        <strain evidence="8">P08H-3</strain>
    </source>
</reference>
<dbReference type="InterPro" id="IPR047227">
    <property type="entry name" value="MEX3"/>
</dbReference>
<dbReference type="InterPro" id="IPR036612">
    <property type="entry name" value="KH_dom_type_1_sf"/>
</dbReference>
<feature type="compositionally biased region" description="Low complexity" evidence="6">
    <location>
        <begin position="498"/>
        <end position="512"/>
    </location>
</feature>
<keyword evidence="1 5" id="KW-0479">Metal-binding</keyword>
<evidence type="ECO:0000259" key="7">
    <source>
        <dbReference type="PROSITE" id="PS50089"/>
    </source>
</evidence>
<dbReference type="InterPro" id="IPR004088">
    <property type="entry name" value="KH_dom_type_1"/>
</dbReference>
<dbReference type="Gene3D" id="3.30.1370.10">
    <property type="entry name" value="K Homology domain, type 1"/>
    <property type="match status" value="2"/>
</dbReference>
<dbReference type="PANTHER" id="PTHR23285:SF7">
    <property type="entry name" value="LD09246P1"/>
    <property type="match status" value="1"/>
</dbReference>
<evidence type="ECO:0000313" key="9">
    <source>
        <dbReference type="Proteomes" id="UP001208570"/>
    </source>
</evidence>
<dbReference type="Gene3D" id="3.30.40.10">
    <property type="entry name" value="Zinc/RING finger domain, C3HC4 (zinc finger)"/>
    <property type="match status" value="1"/>
</dbReference>
<evidence type="ECO:0000256" key="3">
    <source>
        <dbReference type="ARBA" id="ARBA00022884"/>
    </source>
</evidence>
<dbReference type="CDD" id="cd16518">
    <property type="entry name" value="RING-HC_MEX3"/>
    <property type="match status" value="1"/>
</dbReference>
<dbReference type="FunFam" id="3.30.1370.10:FF:000012">
    <property type="entry name" value="Mex-3 RNA-binding family member D"/>
    <property type="match status" value="1"/>
</dbReference>
<feature type="region of interest" description="Disordered" evidence="6">
    <location>
        <begin position="498"/>
        <end position="519"/>
    </location>
</feature>
<dbReference type="SMART" id="SM00184">
    <property type="entry name" value="RING"/>
    <property type="match status" value="1"/>
</dbReference>
<dbReference type="GO" id="GO:0003723">
    <property type="term" value="F:RNA binding"/>
    <property type="evidence" value="ECO:0007669"/>
    <property type="project" value="UniProtKB-UniRule"/>
</dbReference>
<keyword evidence="2" id="KW-0862">Zinc</keyword>
<keyword evidence="1 5" id="KW-0863">Zinc-finger</keyword>
<dbReference type="EMBL" id="JAODUP010000401">
    <property type="protein sequence ID" value="KAK2150543.1"/>
    <property type="molecule type" value="Genomic_DNA"/>
</dbReference>
<dbReference type="PANTHER" id="PTHR23285">
    <property type="entry name" value="RING FINGER AND KH DOMAIN CONTAINING PROTEIN 1"/>
    <property type="match status" value="1"/>
</dbReference>
<evidence type="ECO:0000256" key="6">
    <source>
        <dbReference type="SAM" id="MobiDB-lite"/>
    </source>
</evidence>
<keyword evidence="9" id="KW-1185">Reference proteome</keyword>
<evidence type="ECO:0000313" key="8">
    <source>
        <dbReference type="EMBL" id="KAK2150543.1"/>
    </source>
</evidence>
<name>A0AAD9JCG8_9ANNE</name>
<dbReference type="SUPFAM" id="SSF54791">
    <property type="entry name" value="Eukaryotic type KH-domain (KH-domain type I)"/>
    <property type="match status" value="2"/>
</dbReference>
<dbReference type="PROSITE" id="PS50084">
    <property type="entry name" value="KH_TYPE_1"/>
    <property type="match status" value="1"/>
</dbReference>
<dbReference type="GO" id="GO:0008270">
    <property type="term" value="F:zinc ion binding"/>
    <property type="evidence" value="ECO:0007669"/>
    <property type="project" value="UniProtKB-KW"/>
</dbReference>
<dbReference type="InterPro" id="IPR001841">
    <property type="entry name" value="Znf_RING"/>
</dbReference>
<evidence type="ECO:0000256" key="1">
    <source>
        <dbReference type="ARBA" id="ARBA00022771"/>
    </source>
</evidence>
<proteinExistence type="predicted"/>
<evidence type="ECO:0000256" key="5">
    <source>
        <dbReference type="PROSITE-ProRule" id="PRU00175"/>
    </source>
</evidence>
<dbReference type="AlphaFoldDB" id="A0AAD9JCG8"/>
<gene>
    <name evidence="8" type="ORF">LSH36_401g03019</name>
</gene>
<sequence length="582" mass="61740">MLACHDGRPWLSRVPLAARLDVNVDEKLVLFRRVMAGFGWVGCKIKALRAKTNTYIKTPVRGEEPVFVVTGRKEDVAQAKREILSAAEHFSQIRASRRNNNPSSGAPGLLPGPGNPNLPGQVTIQVRVPYRVVGLVVGPKGATIKRIQQQTHTYIVTPNRDKEPIFEVTGLPENVEKARQEIEGHIAMRTGGLGDSNLNNHINNLHSSMGNLNAMHGGGGSKNGPGLDDGRSDFQANGIDAGFHELTSNIMFGSLYNGKSQSSSSAFTPYNKVLNNNHSNNLLSQHLTVDGCPVTHDSQVFPFSTHLDSSLSKFSDMTVMTERLTGGSVGLYDSDEGIGGSPTFDSTTLPLPPASIWSDLSSDSQGSDFGTLFTGIQGTATAGQHHLGLNSSPCVSLPQLSFSKLVPSSISTELPSHVQNQAAIVNRNNTGLTASMATDEECVRRLNNDPLSTTLALLQNVSSMANSLRSTSATETSTLASASTSVCSSLSLSESSTSSSLHSGSSSSSPTEPAVANGLLAPPPRGRHCMVCGDGDIVAALVPCGHNMFCMECANKLVHGNNNEGRCPICQQTPTQAIRIFS</sequence>
<dbReference type="Pfam" id="PF13920">
    <property type="entry name" value="zf-C3HC4_3"/>
    <property type="match status" value="1"/>
</dbReference>
<feature type="domain" description="RING-type" evidence="7">
    <location>
        <begin position="529"/>
        <end position="571"/>
    </location>
</feature>